<evidence type="ECO:0000313" key="1">
    <source>
        <dbReference type="EMBL" id="HEA86532.1"/>
    </source>
</evidence>
<proteinExistence type="predicted"/>
<sequence length="195" mass="21847">MAFVIYYDSELLPQLSSPAGKARAEWYGAGGERPLAFFDGTSRSPQITLPDSFYPVYRDMIDAARTRKTMLEMRIDSAAIDSSRLTVRLVITPTDSSADTITTLRLVAIVFEDSIPYYSILRADTFYSPMTVRTVIGDSFGIPLRLRFGQDYDTVLSTPVPDWNPNRTGIAVTVQNFGSRAVLQTAVKWRINQED</sequence>
<accession>A0A7C3EUY3</accession>
<name>A0A7C3EUY3_UNCW3</name>
<dbReference type="InterPro" id="IPR013783">
    <property type="entry name" value="Ig-like_fold"/>
</dbReference>
<dbReference type="EMBL" id="DSLG01000002">
    <property type="protein sequence ID" value="HEA86532.1"/>
    <property type="molecule type" value="Genomic_DNA"/>
</dbReference>
<protein>
    <submittedName>
        <fullName evidence="2">Uncharacterized protein</fullName>
    </submittedName>
</protein>
<reference evidence="2" key="1">
    <citation type="journal article" date="2020" name="mSystems">
        <title>Genome- and Community-Level Interaction Insights into Carbon Utilization and Element Cycling Functions of Hydrothermarchaeota in Hydrothermal Sediment.</title>
        <authorList>
            <person name="Zhou Z."/>
            <person name="Liu Y."/>
            <person name="Xu W."/>
            <person name="Pan J."/>
            <person name="Luo Z.H."/>
            <person name="Li M."/>
        </authorList>
    </citation>
    <scope>NUCLEOTIDE SEQUENCE [LARGE SCALE GENOMIC DNA]</scope>
    <source>
        <strain evidence="1">SpSt-265</strain>
        <strain evidence="2">SpSt-465</strain>
    </source>
</reference>
<dbReference type="Gene3D" id="2.60.40.10">
    <property type="entry name" value="Immunoglobulins"/>
    <property type="match status" value="1"/>
</dbReference>
<evidence type="ECO:0000313" key="2">
    <source>
        <dbReference type="EMBL" id="HFJ53952.1"/>
    </source>
</evidence>
<dbReference type="AlphaFoldDB" id="A0A7C3EUY3"/>
<comment type="caution">
    <text evidence="2">The sequence shown here is derived from an EMBL/GenBank/DDBJ whole genome shotgun (WGS) entry which is preliminary data.</text>
</comment>
<dbReference type="EMBL" id="DSTU01000006">
    <property type="protein sequence ID" value="HFJ53952.1"/>
    <property type="molecule type" value="Genomic_DNA"/>
</dbReference>
<organism evidence="2">
    <name type="scientific">candidate division WOR-3 bacterium</name>
    <dbReference type="NCBI Taxonomy" id="2052148"/>
    <lineage>
        <taxon>Bacteria</taxon>
        <taxon>Bacteria division WOR-3</taxon>
    </lineage>
</organism>
<gene>
    <name evidence="1" type="ORF">ENP94_00795</name>
    <name evidence="2" type="ORF">ENS16_04600</name>
</gene>